<name>A0A511QYF4_9DEIN</name>
<dbReference type="GO" id="GO:0003677">
    <property type="term" value="F:DNA binding"/>
    <property type="evidence" value="ECO:0007669"/>
    <property type="project" value="InterPro"/>
</dbReference>
<sequence length="161" mass="18850">MKGRKRHLLVDTQGLVLKVKVLPANLTDAQGGQVVLQAARAAFKRLTHLFIDGGYKRQFEDWVKETLGWTLQVMQRPDANFRGIWWPEGVPMPPDLIEELGKKTRGRRSFVVIPRRWVVERTFAWLSFNRRLNRDYELLPETTETFIYVAMIRLMARRLAS</sequence>
<dbReference type="Pfam" id="PF01609">
    <property type="entry name" value="DDE_Tnp_1"/>
    <property type="match status" value="1"/>
</dbReference>
<dbReference type="PANTHER" id="PTHR30007:SF0">
    <property type="entry name" value="TRANSPOSASE"/>
    <property type="match status" value="1"/>
</dbReference>
<comment type="caution">
    <text evidence="2">The sequence shown here is derived from an EMBL/GenBank/DDBJ whole genome shotgun (WGS) entry which is preliminary data.</text>
</comment>
<dbReference type="GO" id="GO:0006313">
    <property type="term" value="P:DNA transposition"/>
    <property type="evidence" value="ECO:0007669"/>
    <property type="project" value="InterPro"/>
</dbReference>
<reference evidence="2 3" key="1">
    <citation type="submission" date="2019-07" db="EMBL/GenBank/DDBJ databases">
        <title>Whole genome shotgun sequence of Meiothermus hypogaeus NBRC 106114.</title>
        <authorList>
            <person name="Hosoyama A."/>
            <person name="Uohara A."/>
            <person name="Ohji S."/>
            <person name="Ichikawa N."/>
        </authorList>
    </citation>
    <scope>NUCLEOTIDE SEQUENCE [LARGE SCALE GENOMIC DNA]</scope>
    <source>
        <strain evidence="2 3">NBRC 106114</strain>
    </source>
</reference>
<dbReference type="InterPro" id="IPR002559">
    <property type="entry name" value="Transposase_11"/>
</dbReference>
<dbReference type="Proteomes" id="UP000321197">
    <property type="component" value="Unassembled WGS sequence"/>
</dbReference>
<evidence type="ECO:0000313" key="2">
    <source>
        <dbReference type="EMBL" id="GEM82423.1"/>
    </source>
</evidence>
<dbReference type="PANTHER" id="PTHR30007">
    <property type="entry name" value="PHP DOMAIN PROTEIN"/>
    <property type="match status" value="1"/>
</dbReference>
<gene>
    <name evidence="2" type="ORF">MHY01S_05890</name>
</gene>
<proteinExistence type="predicted"/>
<accession>A0A511QYF4</accession>
<dbReference type="EMBL" id="BJXL01000010">
    <property type="protein sequence ID" value="GEM82423.1"/>
    <property type="molecule type" value="Genomic_DNA"/>
</dbReference>
<evidence type="ECO:0000259" key="1">
    <source>
        <dbReference type="Pfam" id="PF01609"/>
    </source>
</evidence>
<organism evidence="2 3">
    <name type="scientific">Meiothermus hypogaeus NBRC 106114</name>
    <dbReference type="NCBI Taxonomy" id="1227553"/>
    <lineage>
        <taxon>Bacteria</taxon>
        <taxon>Thermotogati</taxon>
        <taxon>Deinococcota</taxon>
        <taxon>Deinococci</taxon>
        <taxon>Thermales</taxon>
        <taxon>Thermaceae</taxon>
        <taxon>Meiothermus</taxon>
    </lineage>
</organism>
<protein>
    <recommendedName>
        <fullName evidence="1">Transposase IS4-like domain-containing protein</fullName>
    </recommendedName>
</protein>
<feature type="domain" description="Transposase IS4-like" evidence="1">
    <location>
        <begin position="2"/>
        <end position="152"/>
    </location>
</feature>
<dbReference type="AlphaFoldDB" id="A0A511QYF4"/>
<evidence type="ECO:0000313" key="3">
    <source>
        <dbReference type="Proteomes" id="UP000321197"/>
    </source>
</evidence>
<dbReference type="GO" id="GO:0004803">
    <property type="term" value="F:transposase activity"/>
    <property type="evidence" value="ECO:0007669"/>
    <property type="project" value="InterPro"/>
</dbReference>